<evidence type="ECO:0000313" key="3">
    <source>
        <dbReference type="Proteomes" id="UP000017396"/>
    </source>
</evidence>
<dbReference type="GO" id="GO:0004475">
    <property type="term" value="F:mannose-1-phosphate guanylyltransferase (GTP) activity"/>
    <property type="evidence" value="ECO:0007669"/>
    <property type="project" value="UniProtKB-EC"/>
</dbReference>
<dbReference type="InterPro" id="IPR050486">
    <property type="entry name" value="Mannose-1P_guanyltransferase"/>
</dbReference>
<dbReference type="STRING" id="1183438.GKIL_2401"/>
<dbReference type="CDD" id="cd04181">
    <property type="entry name" value="NTP_transferase"/>
    <property type="match status" value="1"/>
</dbReference>
<dbReference type="EC" id="2.7.7.13" evidence="2"/>
<accession>U5QI35</accession>
<dbReference type="EMBL" id="CP003587">
    <property type="protein sequence ID" value="AGY58647.1"/>
    <property type="molecule type" value="Genomic_DNA"/>
</dbReference>
<dbReference type="InterPro" id="IPR029044">
    <property type="entry name" value="Nucleotide-diphossugar_trans"/>
</dbReference>
<dbReference type="AlphaFoldDB" id="U5QI35"/>
<dbReference type="SUPFAM" id="SSF53448">
    <property type="entry name" value="Nucleotide-diphospho-sugar transferases"/>
    <property type="match status" value="1"/>
</dbReference>
<dbReference type="eggNOG" id="COG1208">
    <property type="taxonomic scope" value="Bacteria"/>
</dbReference>
<proteinExistence type="predicted"/>
<sequence length="337" mass="36705">MKAFVLAAGKGTRLRPFTDELPKPLVPVLNEPVMARVMSLCHRHGFSELVANVHYKAERIIEAFGDGSRHGVSLRYSHEEKLLGTAGGVRRQGDYLADGTFAVVSGDVVSDLDLSELLAFHRERGALVTMAIKEVADPSRFGVVVTDPTGRITSFQEKPAPGSERSRFANMGIYILEPEVLDWIPAEHAYDFGSDLFPALLAAGAPLFAMQTDAYWSDVGTLPQYLITHWELLRRHHAGRRIGRHTIVEPGASIAAEAFIGDHCHVRAGAIVTGFSCIGDHTVLEAGAHVRDSVIWSPTQTPHRVSGSLACAIVGLNRCVEVEVADWNHTHPAAQRA</sequence>
<evidence type="ECO:0000313" key="2">
    <source>
        <dbReference type="EMBL" id="AGY58647.1"/>
    </source>
</evidence>
<dbReference type="Proteomes" id="UP000017396">
    <property type="component" value="Chromosome"/>
</dbReference>
<protein>
    <submittedName>
        <fullName evidence="2">Nucleotidyl transferase</fullName>
        <ecNumber evidence="2">2.7.7.13</ecNumber>
    </submittedName>
</protein>
<keyword evidence="2" id="KW-0808">Transferase</keyword>
<reference evidence="2 3" key="1">
    <citation type="journal article" date="2013" name="PLoS ONE">
        <title>Cultivation and Complete Genome Sequencing of Gloeobacter kilaueensis sp. nov., from a Lava Cave in Kilauea Caldera, Hawai'i.</title>
        <authorList>
            <person name="Saw J.H."/>
            <person name="Schatz M."/>
            <person name="Brown M.V."/>
            <person name="Kunkel D.D."/>
            <person name="Foster J.S."/>
            <person name="Shick H."/>
            <person name="Christensen S."/>
            <person name="Hou S."/>
            <person name="Wan X."/>
            <person name="Donachie S.P."/>
        </authorList>
    </citation>
    <scope>NUCLEOTIDE SEQUENCE [LARGE SCALE GENOMIC DNA]</scope>
    <source>
        <strain evidence="3">JS</strain>
    </source>
</reference>
<feature type="domain" description="Nucleotidyl transferase" evidence="1">
    <location>
        <begin position="2"/>
        <end position="228"/>
    </location>
</feature>
<dbReference type="HOGENOM" id="CLU_029499_0_2_3"/>
<dbReference type="Gene3D" id="2.160.10.10">
    <property type="entry name" value="Hexapeptide repeat proteins"/>
    <property type="match status" value="1"/>
</dbReference>
<dbReference type="OrthoDB" id="9803871at2"/>
<keyword evidence="2" id="KW-0548">Nucleotidyltransferase</keyword>
<name>U5QI35_GLOK1</name>
<gene>
    <name evidence="2" type="primary">glgC</name>
    <name evidence="2" type="ORF">GKIL_2401</name>
</gene>
<dbReference type="Gene3D" id="3.90.550.10">
    <property type="entry name" value="Spore Coat Polysaccharide Biosynthesis Protein SpsA, Chain A"/>
    <property type="match status" value="1"/>
</dbReference>
<evidence type="ECO:0000259" key="1">
    <source>
        <dbReference type="Pfam" id="PF00483"/>
    </source>
</evidence>
<dbReference type="PANTHER" id="PTHR22572">
    <property type="entry name" value="SUGAR-1-PHOSPHATE GUANYL TRANSFERASE"/>
    <property type="match status" value="1"/>
</dbReference>
<keyword evidence="3" id="KW-1185">Reference proteome</keyword>
<dbReference type="Pfam" id="PF00483">
    <property type="entry name" value="NTP_transferase"/>
    <property type="match status" value="1"/>
</dbReference>
<dbReference type="PATRIC" id="fig|1183438.3.peg.2359"/>
<dbReference type="KEGG" id="glj:GKIL_2401"/>
<dbReference type="InterPro" id="IPR005835">
    <property type="entry name" value="NTP_transferase_dom"/>
</dbReference>
<organism evidence="2 3">
    <name type="scientific">Gloeobacter kilaueensis (strain ATCC BAA-2537 / CCAP 1431/1 / ULC 316 / JS1)</name>
    <dbReference type="NCBI Taxonomy" id="1183438"/>
    <lineage>
        <taxon>Bacteria</taxon>
        <taxon>Bacillati</taxon>
        <taxon>Cyanobacteriota</taxon>
        <taxon>Cyanophyceae</taxon>
        <taxon>Gloeobacterales</taxon>
        <taxon>Gloeobacteraceae</taxon>
        <taxon>Gloeobacter</taxon>
    </lineage>
</organism>
<dbReference type="RefSeq" id="WP_023173823.1">
    <property type="nucleotide sequence ID" value="NC_022600.1"/>
</dbReference>